<name>A0ABD1GYN4_SALDI</name>
<dbReference type="Proteomes" id="UP001567538">
    <property type="component" value="Unassembled WGS sequence"/>
</dbReference>
<reference evidence="10 11" key="1">
    <citation type="submission" date="2024-06" db="EMBL/GenBank/DDBJ databases">
        <title>A chromosome level genome sequence of Diviner's sage (Salvia divinorum).</title>
        <authorList>
            <person name="Ford S.A."/>
            <person name="Ro D.-K."/>
            <person name="Ness R.W."/>
            <person name="Phillips M.A."/>
        </authorList>
    </citation>
    <scope>NUCLEOTIDE SEQUENCE [LARGE SCALE GENOMIC DNA]</scope>
    <source>
        <strain evidence="10">SAF-2024a</strain>
        <tissue evidence="10">Leaf</tissue>
    </source>
</reference>
<evidence type="ECO:0000256" key="3">
    <source>
        <dbReference type="ARBA" id="ARBA00022692"/>
    </source>
</evidence>
<keyword evidence="6" id="KW-0472">Membrane</keyword>
<evidence type="ECO:0000256" key="7">
    <source>
        <dbReference type="SAM" id="SignalP"/>
    </source>
</evidence>
<evidence type="ECO:0000256" key="6">
    <source>
        <dbReference type="ARBA" id="ARBA00023136"/>
    </source>
</evidence>
<keyword evidence="4" id="KW-0735">Signal-anchor</keyword>
<feature type="signal peptide" evidence="7">
    <location>
        <begin position="1"/>
        <end position="26"/>
    </location>
</feature>
<dbReference type="Pfam" id="PF14416">
    <property type="entry name" value="PMR5N"/>
    <property type="match status" value="1"/>
</dbReference>
<comment type="similarity">
    <text evidence="2">Belongs to the PC-esterase family. TBL subfamily.</text>
</comment>
<sequence length="397" mass="46309">MDVGHKNMVNCSQMVALIMFATAIASLIQFDKTVNVVSLDNHIFSKVQQNSTQNGCDLYFGKWIYDTSYPLYTEENCSLIGDTFTCAKYGRKDSKYKNWRWQPHQCDLPRFNGTTLLEKLRNKKLIFVGDSLIRNQWRSLMCLIEPYLPPTTNKTLVLEENLKKLYVEDYNATIGFYWSPFLVESNHDNKGFHGPRVHIVRINSIVKHGRHWSDADILIFDTFVWWSPNMTILWGSFDSPDAVYQNVDSSQRPYEIALNTWSEWLEYHINRNKTRIFFTSASPISFGKSRWGTNLGCYNVTEPRSNDTNWGTHPKLSLKAVESVIENLKEKGVKVDYLNITHLSGYREDAYLSIYIKDYKNWGLKLRNPAKSDCRHWCLPGVPDIWNQFLYAYIIKP</sequence>
<dbReference type="InterPro" id="IPR029962">
    <property type="entry name" value="TBL"/>
</dbReference>
<evidence type="ECO:0000256" key="1">
    <source>
        <dbReference type="ARBA" id="ARBA00004167"/>
    </source>
</evidence>
<dbReference type="EMBL" id="JBEAFC010000007">
    <property type="protein sequence ID" value="KAL1548109.1"/>
    <property type="molecule type" value="Genomic_DNA"/>
</dbReference>
<dbReference type="Pfam" id="PF13839">
    <property type="entry name" value="PC-Esterase"/>
    <property type="match status" value="1"/>
</dbReference>
<keyword evidence="5" id="KW-1133">Transmembrane helix</keyword>
<evidence type="ECO:0000259" key="8">
    <source>
        <dbReference type="Pfam" id="PF13839"/>
    </source>
</evidence>
<evidence type="ECO:0000256" key="4">
    <source>
        <dbReference type="ARBA" id="ARBA00022968"/>
    </source>
</evidence>
<keyword evidence="7" id="KW-0732">Signal</keyword>
<dbReference type="PANTHER" id="PTHR32285:SF239">
    <property type="entry name" value="PROTEIN TRICHOME BIREFRINGENCE-LIKE 34"/>
    <property type="match status" value="1"/>
</dbReference>
<evidence type="ECO:0000313" key="10">
    <source>
        <dbReference type="EMBL" id="KAL1548109.1"/>
    </source>
</evidence>
<evidence type="ECO:0000256" key="2">
    <source>
        <dbReference type="ARBA" id="ARBA00007727"/>
    </source>
</evidence>
<feature type="chain" id="PRO_5044802034" evidence="7">
    <location>
        <begin position="27"/>
        <end position="397"/>
    </location>
</feature>
<comment type="subcellular location">
    <subcellularLocation>
        <location evidence="1">Membrane</location>
        <topology evidence="1">Single-pass membrane protein</topology>
    </subcellularLocation>
</comment>
<evidence type="ECO:0000256" key="5">
    <source>
        <dbReference type="ARBA" id="ARBA00022989"/>
    </source>
</evidence>
<keyword evidence="11" id="KW-1185">Reference proteome</keyword>
<accession>A0ABD1GYN4</accession>
<dbReference type="PANTHER" id="PTHR32285">
    <property type="entry name" value="PROTEIN TRICHOME BIREFRINGENCE-LIKE 9-RELATED"/>
    <property type="match status" value="1"/>
</dbReference>
<evidence type="ECO:0000313" key="11">
    <source>
        <dbReference type="Proteomes" id="UP001567538"/>
    </source>
</evidence>
<organism evidence="10 11">
    <name type="scientific">Salvia divinorum</name>
    <name type="common">Maria pastora</name>
    <name type="synonym">Diviner's sage</name>
    <dbReference type="NCBI Taxonomy" id="28513"/>
    <lineage>
        <taxon>Eukaryota</taxon>
        <taxon>Viridiplantae</taxon>
        <taxon>Streptophyta</taxon>
        <taxon>Embryophyta</taxon>
        <taxon>Tracheophyta</taxon>
        <taxon>Spermatophyta</taxon>
        <taxon>Magnoliopsida</taxon>
        <taxon>eudicotyledons</taxon>
        <taxon>Gunneridae</taxon>
        <taxon>Pentapetalae</taxon>
        <taxon>asterids</taxon>
        <taxon>lamiids</taxon>
        <taxon>Lamiales</taxon>
        <taxon>Lamiaceae</taxon>
        <taxon>Nepetoideae</taxon>
        <taxon>Mentheae</taxon>
        <taxon>Salviinae</taxon>
        <taxon>Salvia</taxon>
        <taxon>Salvia subgen. Calosphace</taxon>
    </lineage>
</organism>
<gene>
    <name evidence="10" type="ORF">AAHA92_16385</name>
</gene>
<dbReference type="InterPro" id="IPR025846">
    <property type="entry name" value="TBL_N"/>
</dbReference>
<feature type="domain" description="Trichome birefringence-like N-terminal" evidence="9">
    <location>
        <begin position="55"/>
        <end position="107"/>
    </location>
</feature>
<protein>
    <submittedName>
        <fullName evidence="10">Protein trichome birefringence-like 34</fullName>
    </submittedName>
</protein>
<proteinExistence type="inferred from homology"/>
<dbReference type="AlphaFoldDB" id="A0ABD1GYN4"/>
<comment type="caution">
    <text evidence="10">The sequence shown here is derived from an EMBL/GenBank/DDBJ whole genome shotgun (WGS) entry which is preliminary data.</text>
</comment>
<dbReference type="GO" id="GO:0016020">
    <property type="term" value="C:membrane"/>
    <property type="evidence" value="ECO:0007669"/>
    <property type="project" value="UniProtKB-SubCell"/>
</dbReference>
<keyword evidence="3" id="KW-0812">Transmembrane</keyword>
<feature type="domain" description="Trichome birefringence-like C-terminal" evidence="8">
    <location>
        <begin position="108"/>
        <end position="392"/>
    </location>
</feature>
<evidence type="ECO:0000259" key="9">
    <source>
        <dbReference type="Pfam" id="PF14416"/>
    </source>
</evidence>
<dbReference type="InterPro" id="IPR026057">
    <property type="entry name" value="TBL_C"/>
</dbReference>